<organism evidence="4 5">
    <name type="scientific">Oxynema aestuarii AP17</name>
    <dbReference type="NCBI Taxonomy" id="2064643"/>
    <lineage>
        <taxon>Bacteria</taxon>
        <taxon>Bacillati</taxon>
        <taxon>Cyanobacteriota</taxon>
        <taxon>Cyanophyceae</taxon>
        <taxon>Oscillatoriophycideae</taxon>
        <taxon>Oscillatoriales</taxon>
        <taxon>Oscillatoriaceae</taxon>
        <taxon>Oxynema</taxon>
        <taxon>Oxynema aestuarii</taxon>
    </lineage>
</organism>
<evidence type="ECO:0000256" key="1">
    <source>
        <dbReference type="ARBA" id="ARBA00022737"/>
    </source>
</evidence>
<dbReference type="RefSeq" id="WP_168571169.1">
    <property type="nucleotide sequence ID" value="NZ_CP051167.1"/>
</dbReference>
<accession>A0A6H1U4R2</accession>
<keyword evidence="5" id="KW-1185">Reference proteome</keyword>
<dbReference type="InterPro" id="IPR029476">
    <property type="entry name" value="DNase_NucA_NucB"/>
</dbReference>
<protein>
    <recommendedName>
        <fullName evidence="6">RHS repeat-associated core domain-containing protein</fullName>
    </recommendedName>
</protein>
<dbReference type="Gene3D" id="2.180.10.10">
    <property type="entry name" value="RHS repeat-associated core"/>
    <property type="match status" value="1"/>
</dbReference>
<dbReference type="AlphaFoldDB" id="A0A6H1U4R2"/>
<dbReference type="NCBIfam" id="TIGR03696">
    <property type="entry name" value="Rhs_assc_core"/>
    <property type="match status" value="1"/>
</dbReference>
<evidence type="ECO:0000259" key="3">
    <source>
        <dbReference type="Pfam" id="PF25023"/>
    </source>
</evidence>
<dbReference type="InterPro" id="IPR006530">
    <property type="entry name" value="YD"/>
</dbReference>
<dbReference type="PANTHER" id="PTHR32305">
    <property type="match status" value="1"/>
</dbReference>
<dbReference type="InterPro" id="IPR050708">
    <property type="entry name" value="T6SS_VgrG/RHS"/>
</dbReference>
<evidence type="ECO:0008006" key="6">
    <source>
        <dbReference type="Google" id="ProtNLM"/>
    </source>
</evidence>
<dbReference type="InterPro" id="IPR022385">
    <property type="entry name" value="Rhs_assc_core"/>
</dbReference>
<name>A0A6H1U4R2_9CYAN</name>
<reference evidence="4 5" key="1">
    <citation type="submission" date="2020-04" db="EMBL/GenBank/DDBJ databases">
        <authorList>
            <person name="Basu S."/>
            <person name="Maruthanayagam V."/>
            <person name="Chakraborty S."/>
            <person name="Pramanik A."/>
            <person name="Mukherjee J."/>
            <person name="Brink B."/>
        </authorList>
    </citation>
    <scope>NUCLEOTIDE SEQUENCE [LARGE SCALE GENOMIC DNA]</scope>
    <source>
        <strain evidence="4 5">AP17</strain>
    </source>
</reference>
<keyword evidence="1" id="KW-0677">Repeat</keyword>
<sequence length="516" mass="57913">MAGDRTINYTYDGVGNRVSRNDSSEGLTTYIYDDNGKLLSEALNGQLTTYTYDNNGNLLSRFKSDTDKASYTWDEENRLLTASVTDGGETQQIEYRYDADGMRVASIVDGQETRYLLDTNRPHAQVLEEYTPDGMVTASYTYGLDLVSQKRGSDRFFYHVDGLGSTRALTNAAGLVTDTYQYEAYGDLLGSTGNTVNHYLFAGEQYDPNLEQYYLRARYYDSETGRFSATDPFEGMLVEPLSLAKYPYVHGNPVNLTDPTGLFTYGDTSITMKIATVLAAMQLVSPSAPIGNLRRFDGDDVVVPGYLKNIKHSGVNTFLGLPITENNYQVLRKKVEECNTTVGAGNCDFEGFPVIVWGDEVPEIRQHTQEAIVQTGQSFLARILPGWTKWRGPASPVGSGGPREWYNAVEGNCQWIKGVWQPQFQNRQCDEYPYNSTLQGGPLNYDAGKVSLRLVNETQNQSQGDFLLNFYKSAPVNSNHPKESWFGVQVNDDQTHWIDREGQKLNINNNNLWYPF</sequence>
<dbReference type="InterPro" id="IPR056823">
    <property type="entry name" value="TEN-like_YD-shell"/>
</dbReference>
<evidence type="ECO:0000313" key="5">
    <source>
        <dbReference type="Proteomes" id="UP000500857"/>
    </source>
</evidence>
<dbReference type="PANTHER" id="PTHR32305:SF17">
    <property type="entry name" value="TRNA NUCLEASE WAPA"/>
    <property type="match status" value="1"/>
</dbReference>
<dbReference type="NCBIfam" id="TIGR01643">
    <property type="entry name" value="YD_repeat_2x"/>
    <property type="match status" value="1"/>
</dbReference>
<dbReference type="Pfam" id="PF14040">
    <property type="entry name" value="DNase_NucA_NucB"/>
    <property type="match status" value="1"/>
</dbReference>
<feature type="domain" description="Deoxyribonuclease NucA/NucB" evidence="2">
    <location>
        <begin position="425"/>
        <end position="477"/>
    </location>
</feature>
<evidence type="ECO:0000313" key="4">
    <source>
        <dbReference type="EMBL" id="QIZ73023.1"/>
    </source>
</evidence>
<evidence type="ECO:0000259" key="2">
    <source>
        <dbReference type="Pfam" id="PF14040"/>
    </source>
</evidence>
<gene>
    <name evidence="4" type="ORF">HCG48_22465</name>
</gene>
<proteinExistence type="predicted"/>
<feature type="domain" description="Teneurin-like YD-shell" evidence="3">
    <location>
        <begin position="5"/>
        <end position="233"/>
    </location>
</feature>
<dbReference type="Proteomes" id="UP000500857">
    <property type="component" value="Chromosome"/>
</dbReference>
<dbReference type="KEGG" id="oxy:HCG48_22465"/>
<dbReference type="Pfam" id="PF25023">
    <property type="entry name" value="TEN_YD-shell"/>
    <property type="match status" value="1"/>
</dbReference>
<dbReference type="EMBL" id="CP051167">
    <property type="protein sequence ID" value="QIZ73023.1"/>
    <property type="molecule type" value="Genomic_DNA"/>
</dbReference>